<reference evidence="1 2" key="1">
    <citation type="submission" date="2020-08" db="EMBL/GenBank/DDBJ databases">
        <authorList>
            <person name="Koutsovoulos G."/>
            <person name="Danchin GJ E."/>
        </authorList>
    </citation>
    <scope>NUCLEOTIDE SEQUENCE [LARGE SCALE GENOMIC DNA]</scope>
</reference>
<dbReference type="EMBL" id="CAJEWN010000047">
    <property type="protein sequence ID" value="CAD2151185.1"/>
    <property type="molecule type" value="Genomic_DNA"/>
</dbReference>
<gene>
    <name evidence="1" type="ORF">MENT_LOCUS10310</name>
</gene>
<organism evidence="1 2">
    <name type="scientific">Meloidogyne enterolobii</name>
    <name type="common">Root-knot nematode worm</name>
    <name type="synonym">Meloidogyne mayaguensis</name>
    <dbReference type="NCBI Taxonomy" id="390850"/>
    <lineage>
        <taxon>Eukaryota</taxon>
        <taxon>Metazoa</taxon>
        <taxon>Ecdysozoa</taxon>
        <taxon>Nematoda</taxon>
        <taxon>Chromadorea</taxon>
        <taxon>Rhabditida</taxon>
        <taxon>Tylenchina</taxon>
        <taxon>Tylenchomorpha</taxon>
        <taxon>Tylenchoidea</taxon>
        <taxon>Meloidogynidae</taxon>
        <taxon>Meloidogyninae</taxon>
        <taxon>Meloidogyne</taxon>
    </lineage>
</organism>
<name>A0A6V7UA59_MELEN</name>
<comment type="caution">
    <text evidence="1">The sequence shown here is derived from an EMBL/GenBank/DDBJ whole genome shotgun (WGS) entry which is preliminary data.</text>
</comment>
<evidence type="ECO:0000313" key="2">
    <source>
        <dbReference type="Proteomes" id="UP000580250"/>
    </source>
</evidence>
<evidence type="ECO:0000313" key="1">
    <source>
        <dbReference type="EMBL" id="CAD2151185.1"/>
    </source>
</evidence>
<sequence>MTRLETRGWVETMWNSPYINLLIFNFKKVFFPIFSLKKLFL</sequence>
<protein>
    <submittedName>
        <fullName evidence="1">Uncharacterized protein</fullName>
    </submittedName>
</protein>
<accession>A0A6V7UA59</accession>
<dbReference type="AlphaFoldDB" id="A0A6V7UA59"/>
<proteinExistence type="predicted"/>
<dbReference type="Proteomes" id="UP000580250">
    <property type="component" value="Unassembled WGS sequence"/>
</dbReference>